<reference evidence="2" key="1">
    <citation type="submission" date="2022-09" db="EMBL/GenBank/DDBJ databases">
        <title>Actin cytoskeleton and complex cell architecture in an #Asgard archaeon.</title>
        <authorList>
            <person name="Ponce Toledo R.I."/>
            <person name="Schleper C."/>
            <person name="Rodrigues Oliveira T."/>
            <person name="Wollweber F."/>
            <person name="Xu J."/>
            <person name="Rittmann S."/>
            <person name="Klingl A."/>
            <person name="Pilhofer M."/>
        </authorList>
    </citation>
    <scope>NUCLEOTIDE SEQUENCE</scope>
    <source>
        <strain evidence="2">B-35</strain>
    </source>
</reference>
<sequence length="977" mass="109249">MKRNTKFLVSLAFIFTLSSFFSNVSATFPEDWGVTEGDTIYYTAGFDLEINLPDAVWNEINESLWYEINQTQFNDMGVGYSNSVAATFDAKGIFDGLLALPTVFNLKVDINEVETVREDKGDYWVDYDVFNVSINAALPGETYLPFENFTMNYAENIIIPFIDDVFPEVIAENLTAELQESLDNATVSFGGEGYDYALHDFDILSWPDDTNETISEDGIQNLVRDSFAFFDGGDGFPIFVQKDVDLGKIVDEMKDEINLILLQSHLLYLGGVNGLLEEIGLDLIVSEKEAYMAWNTNSPKDIFGALLDAGKIVGIDFLNTKINETRDWDLQLLDDSFYAGFKAGIKWNSDGILENMHFEVEAGVDTVSVEVFGVKLVVDVSEGARSTLNGKYTGKPSNPTKYAPNVDEDWGVTEGSKTEFTSGYDFNLEMPQAVWDLIDEEVTKLINNTDAFNLTAGQEFDSEMFYDSIISNIPRVMNIESYITDMFSADYKDTEDNNGTSEEVNANFDVLVSQFRSKLPGESSYRPPLTMIEDIYNGIVGSLANGLPAPVADNVTAMLEEFEEGLLNQTDLGGGYDLNLLDIASQIVPSIPYYWGTSANSSQIPTFLNEFGVYSESWADILGYALPSTLYIPKDTNLADAYQGFYDFMVAEGELNAGELEEFFLNMSVDRFEVYEKMAYLEWEVEGMDDIFWNTTGIPIDGLNYLCDMFNQTFGVELDNESIYLTMIATLRYDDNGILDNMHYQIGYEMTTNTSEKLSFEYENDISQGAWKKINERFYGEPLIEIYDHWVDPDDQFTLNFGAGVNQELIIESEEYDTSVKIGYDAISAGTLSIQVWTKNPSDGTVNFTGEAIYFAVDVSSGNALTLPITIEVELPADVLALTDDEILQYFQIYTLDESTDEWVFDNFTKSIERSTGTLIIEIDHLSVFAAGYVAPPADEGNGDGEDEGGFKIPGYTPLFVVFASLGAITLIIKKRK</sequence>
<keyword evidence="1" id="KW-0812">Transmembrane</keyword>
<feature type="transmembrane region" description="Helical" evidence="1">
    <location>
        <begin position="955"/>
        <end position="973"/>
    </location>
</feature>
<name>A0ABY6HVD4_9ARCH</name>
<keyword evidence="1" id="KW-1133">Transmembrane helix</keyword>
<organism evidence="2 3">
    <name type="scientific">Candidatus Lokiarchaeum ossiferum</name>
    <dbReference type="NCBI Taxonomy" id="2951803"/>
    <lineage>
        <taxon>Archaea</taxon>
        <taxon>Promethearchaeati</taxon>
        <taxon>Promethearchaeota</taxon>
        <taxon>Promethearchaeia</taxon>
        <taxon>Promethearchaeales</taxon>
        <taxon>Promethearchaeaceae</taxon>
        <taxon>Candidatus Lokiarchaeum</taxon>
    </lineage>
</organism>
<evidence type="ECO:0000313" key="3">
    <source>
        <dbReference type="Proteomes" id="UP001208689"/>
    </source>
</evidence>
<gene>
    <name evidence="2" type="ORF">NEF87_003771</name>
</gene>
<accession>A0ABY6HVD4</accession>
<dbReference type="EMBL" id="CP104013">
    <property type="protein sequence ID" value="UYP47486.1"/>
    <property type="molecule type" value="Genomic_DNA"/>
</dbReference>
<keyword evidence="3" id="KW-1185">Reference proteome</keyword>
<evidence type="ECO:0000313" key="2">
    <source>
        <dbReference type="EMBL" id="UYP47486.1"/>
    </source>
</evidence>
<keyword evidence="1" id="KW-0472">Membrane</keyword>
<dbReference type="Proteomes" id="UP001208689">
    <property type="component" value="Chromosome"/>
</dbReference>
<evidence type="ECO:0000256" key="1">
    <source>
        <dbReference type="SAM" id="Phobius"/>
    </source>
</evidence>
<proteinExistence type="predicted"/>
<protein>
    <submittedName>
        <fullName evidence="2">Uncharacterized protein</fullName>
    </submittedName>
</protein>